<dbReference type="PANTHER" id="PTHR11730">
    <property type="entry name" value="AMMONIUM TRANSPORTER"/>
    <property type="match status" value="1"/>
</dbReference>
<dbReference type="CDD" id="cd11386">
    <property type="entry name" value="MCP_signal"/>
    <property type="match status" value="1"/>
</dbReference>
<dbReference type="InterPro" id="IPR018047">
    <property type="entry name" value="Ammonium_transpt_CS"/>
</dbReference>
<evidence type="ECO:0000256" key="1">
    <source>
        <dbReference type="ARBA" id="ARBA00004141"/>
    </source>
</evidence>
<feature type="transmembrane region" description="Helical" evidence="9">
    <location>
        <begin position="185"/>
        <end position="206"/>
    </location>
</feature>
<name>A0A285GGK6_9FIRM</name>
<keyword evidence="5 9" id="KW-1133">Transmembrane helix</keyword>
<dbReference type="AlphaFoldDB" id="A0A285GGK6"/>
<feature type="transmembrane region" description="Helical" evidence="9">
    <location>
        <begin position="256"/>
        <end position="281"/>
    </location>
</feature>
<keyword evidence="8" id="KW-0807">Transducer</keyword>
<sequence>MVKRVIFPFVLLLLILLITSNTVWAESLVRGEEEIAIDTMWTLLSAFLVFFMQAGFAMVEAGFTQAKNAGNIIMKNLMDFSVGSLIYWVLGFSIMFGVGNKFVSFNGFFLNGDFSHLGLDIPLAAFWLFQVVFAGTAATIVSGAIAGRTKFNAYLICSLVISGFIYPVVGYWIWGGGWLGDMIDFAGSTVVHSVGGWAALAGAMVLGPRIGKYNEDGSANKIPGHNLLMAALGVFILWFGWFGFNAGSTLAGTDLNIASIAMTTNLAAAAGASLALITSWFKSGKADVGMTLNGALAGLVGITAGTANVNDFGAVAIGAMAGVVVVFAMDIIEGLHVDDPVGAVSVHGVCGIFGTLMVGIFATEGGLLYGGGIELFLVQLRGVVAVALWTFSLSYLLFKVIDLVIGLRVSNDEEIKGLDISEHGSSSYPDFGSLSGKVIEQVLLGLNKMAKGDFSTQLSLDGLNDSEDKLLNVFNRTNRKVKGLIGDLAKMINTLTSYSGELSSAVEKSNLIAENTVANIDSMKVGIDQISAGSQQASALSQEAASKTEIGSSSLGDAILKMEEINDSVKEGVAAINQLVGNSNEIEDIVKLINDIASQTNLLALNAAIEAARAGEKGRGFAVVAEEIRVLSRNTSQATDKIRDLINETQATSRKSLEAVTDVEEKALVGKSVIKNAGSVFRDIENCIVDAAANIQASSDDAQGLVVVGEDVESGASDIATMSEELKLSSQELLSLAEGLKSSVDGFAI</sequence>
<keyword evidence="7 9" id="KW-0924">Ammonia transport</keyword>
<accession>A0A285GGK6</accession>
<evidence type="ECO:0000259" key="10">
    <source>
        <dbReference type="PROSITE" id="PS50111"/>
    </source>
</evidence>
<dbReference type="InterPro" id="IPR004089">
    <property type="entry name" value="MCPsignal_dom"/>
</dbReference>
<dbReference type="Proteomes" id="UP000219573">
    <property type="component" value="Unassembled WGS sequence"/>
</dbReference>
<dbReference type="GO" id="GO:0005886">
    <property type="term" value="C:plasma membrane"/>
    <property type="evidence" value="ECO:0007669"/>
    <property type="project" value="UniProtKB-SubCell"/>
</dbReference>
<evidence type="ECO:0000256" key="3">
    <source>
        <dbReference type="ARBA" id="ARBA00022448"/>
    </source>
</evidence>
<feature type="transmembrane region" description="Helical" evidence="9">
    <location>
        <begin position="153"/>
        <end position="173"/>
    </location>
</feature>
<feature type="transmembrane region" description="Helical" evidence="9">
    <location>
        <begin position="227"/>
        <end position="244"/>
    </location>
</feature>
<dbReference type="FunFam" id="1.10.3430.10:FF:000008">
    <property type="entry name" value="Ammonium transporter"/>
    <property type="match status" value="1"/>
</dbReference>
<evidence type="ECO:0000313" key="12">
    <source>
        <dbReference type="Proteomes" id="UP000219573"/>
    </source>
</evidence>
<protein>
    <recommendedName>
        <fullName evidence="9">Ammonium transporter</fullName>
    </recommendedName>
</protein>
<feature type="transmembrane region" description="Helical" evidence="9">
    <location>
        <begin position="312"/>
        <end position="332"/>
    </location>
</feature>
<feature type="transmembrane region" description="Helical" evidence="9">
    <location>
        <begin position="85"/>
        <end position="103"/>
    </location>
</feature>
<comment type="similarity">
    <text evidence="2 9">Belongs to the ammonia transporter channel (TC 1.A.11.2) family.</text>
</comment>
<feature type="domain" description="Methyl-accepting transducer" evidence="10">
    <location>
        <begin position="484"/>
        <end position="734"/>
    </location>
</feature>
<dbReference type="Pfam" id="PF00015">
    <property type="entry name" value="MCPsignal"/>
    <property type="match status" value="1"/>
</dbReference>
<dbReference type="GO" id="GO:0007165">
    <property type="term" value="P:signal transduction"/>
    <property type="evidence" value="ECO:0007669"/>
    <property type="project" value="UniProtKB-KW"/>
</dbReference>
<feature type="transmembrane region" description="Helical" evidence="9">
    <location>
        <begin position="41"/>
        <end position="64"/>
    </location>
</feature>
<dbReference type="GO" id="GO:0097272">
    <property type="term" value="P:ammonium homeostasis"/>
    <property type="evidence" value="ECO:0007669"/>
    <property type="project" value="TreeGrafter"/>
</dbReference>
<feature type="transmembrane region" description="Helical" evidence="9">
    <location>
        <begin position="288"/>
        <end position="306"/>
    </location>
</feature>
<gene>
    <name evidence="11" type="ORF">SAMN06265827_10766</name>
</gene>
<dbReference type="EMBL" id="OBDZ01000007">
    <property type="protein sequence ID" value="SNY22463.1"/>
    <property type="molecule type" value="Genomic_DNA"/>
</dbReference>
<evidence type="ECO:0000313" key="11">
    <source>
        <dbReference type="EMBL" id="SNY22463.1"/>
    </source>
</evidence>
<reference evidence="12" key="1">
    <citation type="submission" date="2017-09" db="EMBL/GenBank/DDBJ databases">
        <authorList>
            <person name="Varghese N."/>
            <person name="Submissions S."/>
        </authorList>
    </citation>
    <scope>NUCLEOTIDE SEQUENCE [LARGE SCALE GENOMIC DNA]</scope>
    <source>
        <strain evidence="12">MSL47</strain>
    </source>
</reference>
<dbReference type="SUPFAM" id="SSF111352">
    <property type="entry name" value="Ammonium transporter"/>
    <property type="match status" value="1"/>
</dbReference>
<dbReference type="SMART" id="SM00283">
    <property type="entry name" value="MA"/>
    <property type="match status" value="1"/>
</dbReference>
<evidence type="ECO:0000256" key="4">
    <source>
        <dbReference type="ARBA" id="ARBA00022692"/>
    </source>
</evidence>
<keyword evidence="4 9" id="KW-0812">Transmembrane</keyword>
<proteinExistence type="inferred from homology"/>
<dbReference type="PROSITE" id="PS01219">
    <property type="entry name" value="AMMONIUM_TRANSP"/>
    <property type="match status" value="1"/>
</dbReference>
<evidence type="ECO:0000256" key="9">
    <source>
        <dbReference type="RuleBase" id="RU362002"/>
    </source>
</evidence>
<evidence type="ECO:0000256" key="7">
    <source>
        <dbReference type="ARBA" id="ARBA00023177"/>
    </source>
</evidence>
<feature type="transmembrane region" description="Helical" evidence="9">
    <location>
        <begin position="123"/>
        <end position="146"/>
    </location>
</feature>
<dbReference type="Gene3D" id="1.10.3430.10">
    <property type="entry name" value="Ammonium transporter AmtB like domains"/>
    <property type="match status" value="1"/>
</dbReference>
<evidence type="ECO:0000256" key="5">
    <source>
        <dbReference type="ARBA" id="ARBA00022989"/>
    </source>
</evidence>
<dbReference type="OrthoDB" id="9814202at2"/>
<dbReference type="InterPro" id="IPR024041">
    <property type="entry name" value="NH4_transpt_AmtB-like_dom"/>
</dbReference>
<evidence type="ECO:0000256" key="8">
    <source>
        <dbReference type="PROSITE-ProRule" id="PRU00284"/>
    </source>
</evidence>
<feature type="transmembrane region" description="Helical" evidence="9">
    <location>
        <begin position="344"/>
        <end position="363"/>
    </location>
</feature>
<dbReference type="PROSITE" id="PS50111">
    <property type="entry name" value="CHEMOTAXIS_TRANSDUC_2"/>
    <property type="match status" value="1"/>
</dbReference>
<dbReference type="SUPFAM" id="SSF58104">
    <property type="entry name" value="Methyl-accepting chemotaxis protein (MCP) signaling domain"/>
    <property type="match status" value="1"/>
</dbReference>
<keyword evidence="6 9" id="KW-0472">Membrane</keyword>
<evidence type="ECO:0000256" key="6">
    <source>
        <dbReference type="ARBA" id="ARBA00023136"/>
    </source>
</evidence>
<organism evidence="11 12">
    <name type="scientific">Orenia metallireducens</name>
    <dbReference type="NCBI Taxonomy" id="1413210"/>
    <lineage>
        <taxon>Bacteria</taxon>
        <taxon>Bacillati</taxon>
        <taxon>Bacillota</taxon>
        <taxon>Clostridia</taxon>
        <taxon>Halanaerobiales</taxon>
        <taxon>Halobacteroidaceae</taxon>
        <taxon>Orenia</taxon>
    </lineage>
</organism>
<dbReference type="GO" id="GO:0008519">
    <property type="term" value="F:ammonium channel activity"/>
    <property type="evidence" value="ECO:0007669"/>
    <property type="project" value="InterPro"/>
</dbReference>
<dbReference type="PANTHER" id="PTHR11730:SF89">
    <property type="entry name" value="AMMONIUM TRANSPORTER SLL0108-RELATED"/>
    <property type="match status" value="1"/>
</dbReference>
<comment type="subcellular location">
    <subcellularLocation>
        <location evidence="9">Cell membrane</location>
        <topology evidence="9">Multi-pass membrane protein</topology>
    </subcellularLocation>
    <subcellularLocation>
        <location evidence="1">Membrane</location>
        <topology evidence="1">Multi-pass membrane protein</topology>
    </subcellularLocation>
</comment>
<dbReference type="InterPro" id="IPR001905">
    <property type="entry name" value="Ammonium_transpt"/>
</dbReference>
<dbReference type="Pfam" id="PF00909">
    <property type="entry name" value="Ammonium_transp"/>
    <property type="match status" value="1"/>
</dbReference>
<keyword evidence="12" id="KW-1185">Reference proteome</keyword>
<feature type="transmembrane region" description="Helical" evidence="9">
    <location>
        <begin position="375"/>
        <end position="398"/>
    </location>
</feature>
<dbReference type="Gene3D" id="1.10.287.950">
    <property type="entry name" value="Methyl-accepting chemotaxis protein"/>
    <property type="match status" value="1"/>
</dbReference>
<keyword evidence="3 9" id="KW-0813">Transport</keyword>
<dbReference type="InterPro" id="IPR029020">
    <property type="entry name" value="Ammonium/urea_transptr"/>
</dbReference>
<evidence type="ECO:0000256" key="2">
    <source>
        <dbReference type="ARBA" id="ARBA00005887"/>
    </source>
</evidence>
<dbReference type="NCBIfam" id="TIGR00836">
    <property type="entry name" value="amt"/>
    <property type="match status" value="1"/>
</dbReference>